<dbReference type="NCBIfam" id="NF005682">
    <property type="entry name" value="PRK07480.1"/>
    <property type="match status" value="1"/>
</dbReference>
<protein>
    <submittedName>
        <fullName evidence="6">Putrescine aminotransferase</fullName>
    </submittedName>
</protein>
<comment type="similarity">
    <text evidence="1 5">Belongs to the class-III pyridoxal-phosphate-dependent aminotransferase family.</text>
</comment>
<accession>A0A1G6VTN0</accession>
<evidence type="ECO:0000313" key="7">
    <source>
        <dbReference type="Proteomes" id="UP000183685"/>
    </source>
</evidence>
<evidence type="ECO:0000256" key="5">
    <source>
        <dbReference type="RuleBase" id="RU003560"/>
    </source>
</evidence>
<dbReference type="GO" id="GO:0005829">
    <property type="term" value="C:cytosol"/>
    <property type="evidence" value="ECO:0007669"/>
    <property type="project" value="TreeGrafter"/>
</dbReference>
<dbReference type="InterPro" id="IPR005814">
    <property type="entry name" value="Aminotrans_3"/>
</dbReference>
<dbReference type="RefSeq" id="WP_068305656.1">
    <property type="nucleotide sequence ID" value="NZ_DAIOMO010000001.1"/>
</dbReference>
<proteinExistence type="inferred from homology"/>
<dbReference type="GO" id="GO:0030170">
    <property type="term" value="F:pyridoxal phosphate binding"/>
    <property type="evidence" value="ECO:0007669"/>
    <property type="project" value="InterPro"/>
</dbReference>
<sequence>MTELSNRTKFWQSQDAEHHLHPFTSHPGLRERGVRMITGAKGVYLEDSEGQKILDGMAGLWCAQIGYGNEEMVQAAAEAMRGLSYYNLFFMTSNPYATELAAKIAEKTPGDVNQVLFACSGSEAVDSAYKLVKYYWNLKGQPNRKQFIARERAYHGSTTVAASLSGLTGMHPQFDLPIEGIHHVGPTPHHYKFGGDLSEEEFCDQCVQAVEDKILEIGPENVAAFVGEPVMGAGGMMPPPEGYWPRIEALCRKYGILLWCDEVITGWGRTGEWFGSTYYGIQPDIITMAKGLSSGYQPISAVAMGGDIAREIAKSDDEMVHGFTYSGHPVACAVALKNIEIMEREGLVGTDAAKARIDYFRTQLETLADHPLVGQVRTVGLLGGIEIVKDKATKELFPDELDVGFKCREHCFGNGLVMRHVGNSMILCPPLVITHDEIDELVAKARLALDLTAKEIGVM</sequence>
<dbReference type="SUPFAM" id="SSF53383">
    <property type="entry name" value="PLP-dependent transferases"/>
    <property type="match status" value="1"/>
</dbReference>
<dbReference type="PANTHER" id="PTHR43094:SF1">
    <property type="entry name" value="AMINOTRANSFERASE CLASS-III"/>
    <property type="match status" value="1"/>
</dbReference>
<keyword evidence="4 5" id="KW-0663">Pyridoxal phosphate</keyword>
<dbReference type="InterPro" id="IPR015421">
    <property type="entry name" value="PyrdxlP-dep_Trfase_major"/>
</dbReference>
<dbReference type="AlphaFoldDB" id="A0A1G6VTN0"/>
<dbReference type="FunFam" id="3.40.640.10:FF:000014">
    <property type="entry name" value="Adenosylmethionine-8-amino-7-oxononanoate aminotransferase, probable"/>
    <property type="match status" value="1"/>
</dbReference>
<evidence type="ECO:0000256" key="2">
    <source>
        <dbReference type="ARBA" id="ARBA00022576"/>
    </source>
</evidence>
<organism evidence="6 7">
    <name type="scientific">Kordiimonas lacus</name>
    <dbReference type="NCBI Taxonomy" id="637679"/>
    <lineage>
        <taxon>Bacteria</taxon>
        <taxon>Pseudomonadati</taxon>
        <taxon>Pseudomonadota</taxon>
        <taxon>Alphaproteobacteria</taxon>
        <taxon>Kordiimonadales</taxon>
        <taxon>Kordiimonadaceae</taxon>
        <taxon>Kordiimonas</taxon>
    </lineage>
</organism>
<dbReference type="Gene3D" id="3.40.640.10">
    <property type="entry name" value="Type I PLP-dependent aspartate aminotransferase-like (Major domain)"/>
    <property type="match status" value="1"/>
</dbReference>
<dbReference type="InterPro" id="IPR015422">
    <property type="entry name" value="PyrdxlP-dep_Trfase_small"/>
</dbReference>
<evidence type="ECO:0000256" key="3">
    <source>
        <dbReference type="ARBA" id="ARBA00022679"/>
    </source>
</evidence>
<dbReference type="CDD" id="cd00610">
    <property type="entry name" value="OAT_like"/>
    <property type="match status" value="1"/>
</dbReference>
<gene>
    <name evidence="6" type="ORF">SAMN04488071_0850</name>
</gene>
<dbReference type="GO" id="GO:0008483">
    <property type="term" value="F:transaminase activity"/>
    <property type="evidence" value="ECO:0007669"/>
    <property type="project" value="UniProtKB-KW"/>
</dbReference>
<dbReference type="PIRSF" id="PIRSF000521">
    <property type="entry name" value="Transaminase_4ab_Lys_Orn"/>
    <property type="match status" value="1"/>
</dbReference>
<name>A0A1G6VTN0_9PROT</name>
<dbReference type="InterPro" id="IPR015424">
    <property type="entry name" value="PyrdxlP-dep_Trfase"/>
</dbReference>
<dbReference type="OrthoDB" id="9801834at2"/>
<dbReference type="NCBIfam" id="NF004767">
    <property type="entry name" value="PRK06105.1"/>
    <property type="match status" value="1"/>
</dbReference>
<reference evidence="6 7" key="1">
    <citation type="submission" date="2016-10" db="EMBL/GenBank/DDBJ databases">
        <authorList>
            <person name="de Groot N.N."/>
        </authorList>
    </citation>
    <scope>NUCLEOTIDE SEQUENCE [LARGE SCALE GENOMIC DNA]</scope>
    <source>
        <strain evidence="6 7">CGMCC 1.9109</strain>
    </source>
</reference>
<keyword evidence="2 6" id="KW-0032">Aminotransferase</keyword>
<dbReference type="PANTHER" id="PTHR43094">
    <property type="entry name" value="AMINOTRANSFERASE"/>
    <property type="match status" value="1"/>
</dbReference>
<keyword evidence="7" id="KW-1185">Reference proteome</keyword>
<evidence type="ECO:0000256" key="1">
    <source>
        <dbReference type="ARBA" id="ARBA00008954"/>
    </source>
</evidence>
<dbReference type="Proteomes" id="UP000183685">
    <property type="component" value="Unassembled WGS sequence"/>
</dbReference>
<dbReference type="Gene3D" id="3.90.1150.10">
    <property type="entry name" value="Aspartate Aminotransferase, domain 1"/>
    <property type="match status" value="1"/>
</dbReference>
<dbReference type="EMBL" id="FNAK01000002">
    <property type="protein sequence ID" value="SDD56901.1"/>
    <property type="molecule type" value="Genomic_DNA"/>
</dbReference>
<evidence type="ECO:0000256" key="4">
    <source>
        <dbReference type="ARBA" id="ARBA00022898"/>
    </source>
</evidence>
<dbReference type="STRING" id="637679.GCA_001550055_02565"/>
<evidence type="ECO:0000313" key="6">
    <source>
        <dbReference type="EMBL" id="SDD56901.1"/>
    </source>
</evidence>
<dbReference type="Pfam" id="PF00202">
    <property type="entry name" value="Aminotran_3"/>
    <property type="match status" value="1"/>
</dbReference>
<keyword evidence="3 6" id="KW-0808">Transferase</keyword>